<evidence type="ECO:0000313" key="2">
    <source>
        <dbReference type="EMBL" id="GFU12638.1"/>
    </source>
</evidence>
<accession>A0A8X6Q9F4</accession>
<dbReference type="PANTHER" id="PTHR47163">
    <property type="entry name" value="DDE_TNP_IS1595 DOMAIN-CONTAINING PROTEIN"/>
    <property type="match status" value="1"/>
</dbReference>
<keyword evidence="3" id="KW-1185">Reference proteome</keyword>
<dbReference type="InterPro" id="IPR024445">
    <property type="entry name" value="Tnp_ISXO2-like"/>
</dbReference>
<dbReference type="OrthoDB" id="6611384at2759"/>
<comment type="caution">
    <text evidence="2">The sequence shown here is derived from an EMBL/GenBank/DDBJ whole genome shotgun (WGS) entry which is preliminary data.</text>
</comment>
<gene>
    <name evidence="2" type="primary">AVEN_236481_1</name>
    <name evidence="2" type="ORF">NPIL_684091</name>
</gene>
<dbReference type="InterPro" id="IPR053164">
    <property type="entry name" value="IS1016-like_transposase"/>
</dbReference>
<organism evidence="2 3">
    <name type="scientific">Nephila pilipes</name>
    <name type="common">Giant wood spider</name>
    <name type="synonym">Nephila maculata</name>
    <dbReference type="NCBI Taxonomy" id="299642"/>
    <lineage>
        <taxon>Eukaryota</taxon>
        <taxon>Metazoa</taxon>
        <taxon>Ecdysozoa</taxon>
        <taxon>Arthropoda</taxon>
        <taxon>Chelicerata</taxon>
        <taxon>Arachnida</taxon>
        <taxon>Araneae</taxon>
        <taxon>Araneomorphae</taxon>
        <taxon>Entelegynae</taxon>
        <taxon>Araneoidea</taxon>
        <taxon>Nephilidae</taxon>
        <taxon>Nephila</taxon>
    </lineage>
</organism>
<protein>
    <submittedName>
        <fullName evidence="2">DDE_Tnp_IS1595 domain-containing protein</fullName>
    </submittedName>
</protein>
<dbReference type="Proteomes" id="UP000887013">
    <property type="component" value="Unassembled WGS sequence"/>
</dbReference>
<proteinExistence type="predicted"/>
<dbReference type="PANTHER" id="PTHR47163:SF2">
    <property type="entry name" value="SI:DKEY-17M8.2"/>
    <property type="match status" value="1"/>
</dbReference>
<evidence type="ECO:0000259" key="1">
    <source>
        <dbReference type="Pfam" id="PF12762"/>
    </source>
</evidence>
<feature type="domain" description="ISXO2-like transposase" evidence="1">
    <location>
        <begin position="2"/>
        <end position="88"/>
    </location>
</feature>
<dbReference type="EMBL" id="BMAW01125495">
    <property type="protein sequence ID" value="GFU12638.1"/>
    <property type="molecule type" value="Genomic_DNA"/>
</dbReference>
<sequence length="117" mass="14123">MKETLLSLIKEWIKPGTTIYSDAWKSFDFLADVDYEYLKVNYIYFVDPETQCHTITSESKWHHIKASLPTYNIKCDFRFYLAELLYRASCEEKKIDAFNIFLELFRELDWTKFTYAD</sequence>
<dbReference type="AlphaFoldDB" id="A0A8X6Q9F4"/>
<dbReference type="Pfam" id="PF12762">
    <property type="entry name" value="DDE_Tnp_IS1595"/>
    <property type="match status" value="1"/>
</dbReference>
<reference evidence="2" key="1">
    <citation type="submission" date="2020-08" db="EMBL/GenBank/DDBJ databases">
        <title>Multicomponent nature underlies the extraordinary mechanical properties of spider dragline silk.</title>
        <authorList>
            <person name="Kono N."/>
            <person name="Nakamura H."/>
            <person name="Mori M."/>
            <person name="Yoshida Y."/>
            <person name="Ohtoshi R."/>
            <person name="Malay A.D."/>
            <person name="Moran D.A.P."/>
            <person name="Tomita M."/>
            <person name="Numata K."/>
            <person name="Arakawa K."/>
        </authorList>
    </citation>
    <scope>NUCLEOTIDE SEQUENCE</scope>
</reference>
<evidence type="ECO:0000313" key="3">
    <source>
        <dbReference type="Proteomes" id="UP000887013"/>
    </source>
</evidence>
<name>A0A8X6Q9F4_NEPPI</name>